<proteinExistence type="predicted"/>
<feature type="region of interest" description="Disordered" evidence="1">
    <location>
        <begin position="421"/>
        <end position="466"/>
    </location>
</feature>
<reference evidence="2 3" key="1">
    <citation type="submission" date="2016-02" db="EMBL/GenBank/DDBJ databases">
        <title>Genome analysis of coral dinoflagellate symbionts highlights evolutionary adaptations to a symbiotic lifestyle.</title>
        <authorList>
            <person name="Aranda M."/>
            <person name="Li Y."/>
            <person name="Liew Y.J."/>
            <person name="Baumgarten S."/>
            <person name="Simakov O."/>
            <person name="Wilson M."/>
            <person name="Piel J."/>
            <person name="Ashoor H."/>
            <person name="Bougouffa S."/>
            <person name="Bajic V.B."/>
            <person name="Ryu T."/>
            <person name="Ravasi T."/>
            <person name="Bayer T."/>
            <person name="Micklem G."/>
            <person name="Kim H."/>
            <person name="Bhak J."/>
            <person name="Lajeunesse T.C."/>
            <person name="Voolstra C.R."/>
        </authorList>
    </citation>
    <scope>NUCLEOTIDE SEQUENCE [LARGE SCALE GENOMIC DNA]</scope>
    <source>
        <strain evidence="2 3">CCMP2467</strain>
    </source>
</reference>
<evidence type="ECO:0000313" key="2">
    <source>
        <dbReference type="EMBL" id="OLP90279.1"/>
    </source>
</evidence>
<organism evidence="2 3">
    <name type="scientific">Symbiodinium microadriaticum</name>
    <name type="common">Dinoflagellate</name>
    <name type="synonym">Zooxanthella microadriatica</name>
    <dbReference type="NCBI Taxonomy" id="2951"/>
    <lineage>
        <taxon>Eukaryota</taxon>
        <taxon>Sar</taxon>
        <taxon>Alveolata</taxon>
        <taxon>Dinophyceae</taxon>
        <taxon>Suessiales</taxon>
        <taxon>Symbiodiniaceae</taxon>
        <taxon>Symbiodinium</taxon>
    </lineage>
</organism>
<evidence type="ECO:0000313" key="3">
    <source>
        <dbReference type="Proteomes" id="UP000186817"/>
    </source>
</evidence>
<feature type="compositionally biased region" description="Acidic residues" evidence="1">
    <location>
        <begin position="178"/>
        <end position="188"/>
    </location>
</feature>
<feature type="region of interest" description="Disordered" evidence="1">
    <location>
        <begin position="30"/>
        <end position="149"/>
    </location>
</feature>
<gene>
    <name evidence="2" type="ORF">AK812_SmicGene28153</name>
</gene>
<feature type="compositionally biased region" description="Basic and acidic residues" evidence="1">
    <location>
        <begin position="437"/>
        <end position="449"/>
    </location>
</feature>
<dbReference type="OrthoDB" id="410987at2759"/>
<comment type="caution">
    <text evidence="2">The sequence shown here is derived from an EMBL/GenBank/DDBJ whole genome shotgun (WGS) entry which is preliminary data.</text>
</comment>
<feature type="compositionally biased region" description="Polar residues" evidence="1">
    <location>
        <begin position="336"/>
        <end position="353"/>
    </location>
</feature>
<dbReference type="EMBL" id="LSRX01000719">
    <property type="protein sequence ID" value="OLP90279.1"/>
    <property type="molecule type" value="Genomic_DNA"/>
</dbReference>
<sequence length="574" mass="60681">MGHCLTGAAFLGCGAGVGGLAFKAIKDRTKVVADQSDSPEVAEPRPEPKASSSSAPPEDDEAPCGLPGPTVLPPLQRQPCESTTSTTTPDGSSGLFRLAPPPPPVNQFSVGSRTPAEQVVKFETLQEAKPATSVRSKAEEEEAADFGPTGAVFVDDEESLLGAVAQPQRQGKPRPADLYDDVLEEEDATERKYSVQVTPPHEEEAASWPPPTPLHVASEEAIDQAEPQDTWQPAREVYEEVAEEEAPEATANAAAPMQAPTSPKVALSQESSPSPSRAQQAKVSFPTEPEVVEEMPPPPAPAPAFQESKEVLPPPMKEGDRATAALALPTPEVASSPVSEGSPASVTPGQMQSFRICVPDPYPGVQIRKSPNLKDKHNRFLQDGKFVTGTVDKDGQWVKLSGKHYLPVKVQGIQVLYPVDPQDVPQAQTPPPNSAKKAVEAEAKEREDSPPPPPQRQPVVQPLPVSEPSTGYWPWTCCTGQAVSLTVTDSNDLHVHPPETAAGGSGETGSNLLTPIVVTNSAQAGHGRPAEAPKTMNVTGLKNLKMNAAEGFGPAGVSTLPRHISNPIDPFSDR</sequence>
<protein>
    <submittedName>
        <fullName evidence="2">Uncharacterized protein</fullName>
    </submittedName>
</protein>
<evidence type="ECO:0000256" key="1">
    <source>
        <dbReference type="SAM" id="MobiDB-lite"/>
    </source>
</evidence>
<feature type="compositionally biased region" description="Low complexity" evidence="1">
    <location>
        <begin position="248"/>
        <end position="260"/>
    </location>
</feature>
<dbReference type="Proteomes" id="UP000186817">
    <property type="component" value="Unassembled WGS sequence"/>
</dbReference>
<keyword evidence="3" id="KW-1185">Reference proteome</keyword>
<accession>A0A1Q9D518</accession>
<dbReference type="AlphaFoldDB" id="A0A1Q9D518"/>
<feature type="compositionally biased region" description="Polar residues" evidence="1">
    <location>
        <begin position="268"/>
        <end position="282"/>
    </location>
</feature>
<feature type="region of interest" description="Disordered" evidence="1">
    <location>
        <begin position="165"/>
        <end position="357"/>
    </location>
</feature>
<name>A0A1Q9D518_SYMMI</name>